<accession>A0A4U0V7Y2</accession>
<proteinExistence type="predicted"/>
<comment type="caution">
    <text evidence="2">The sequence shown here is derived from an EMBL/GenBank/DDBJ whole genome shotgun (WGS) entry which is preliminary data.</text>
</comment>
<feature type="compositionally biased region" description="Low complexity" evidence="1">
    <location>
        <begin position="132"/>
        <end position="148"/>
    </location>
</feature>
<feature type="non-terminal residue" evidence="2">
    <location>
        <position position="148"/>
    </location>
</feature>
<protein>
    <submittedName>
        <fullName evidence="2">Uncharacterized protein</fullName>
    </submittedName>
</protein>
<keyword evidence="3" id="KW-1185">Reference proteome</keyword>
<reference evidence="2 3" key="1">
    <citation type="submission" date="2017-03" db="EMBL/GenBank/DDBJ databases">
        <title>Genomes of endolithic fungi from Antarctica.</title>
        <authorList>
            <person name="Coleine C."/>
            <person name="Masonjones S."/>
            <person name="Stajich J.E."/>
        </authorList>
    </citation>
    <scope>NUCLEOTIDE SEQUENCE [LARGE SCALE GENOMIC DNA]</scope>
    <source>
        <strain evidence="2 3">CCFEE 5184</strain>
    </source>
</reference>
<feature type="non-terminal residue" evidence="2">
    <location>
        <position position="1"/>
    </location>
</feature>
<evidence type="ECO:0000313" key="2">
    <source>
        <dbReference type="EMBL" id="TKA43965.1"/>
    </source>
</evidence>
<dbReference type="EMBL" id="NAJQ01002389">
    <property type="protein sequence ID" value="TKA43965.1"/>
    <property type="molecule type" value="Genomic_DNA"/>
</dbReference>
<organism evidence="2 3">
    <name type="scientific">Friedmanniomyces simplex</name>
    <dbReference type="NCBI Taxonomy" id="329884"/>
    <lineage>
        <taxon>Eukaryota</taxon>
        <taxon>Fungi</taxon>
        <taxon>Dikarya</taxon>
        <taxon>Ascomycota</taxon>
        <taxon>Pezizomycotina</taxon>
        <taxon>Dothideomycetes</taxon>
        <taxon>Dothideomycetidae</taxon>
        <taxon>Mycosphaerellales</taxon>
        <taxon>Teratosphaeriaceae</taxon>
        <taxon>Friedmanniomyces</taxon>
    </lineage>
</organism>
<feature type="region of interest" description="Disordered" evidence="1">
    <location>
        <begin position="120"/>
        <end position="148"/>
    </location>
</feature>
<gene>
    <name evidence="2" type="ORF">B0A55_13633</name>
</gene>
<name>A0A4U0V7Y2_9PEZI</name>
<dbReference type="Proteomes" id="UP000309340">
    <property type="component" value="Unassembled WGS sequence"/>
</dbReference>
<evidence type="ECO:0000313" key="3">
    <source>
        <dbReference type="Proteomes" id="UP000309340"/>
    </source>
</evidence>
<dbReference type="OrthoDB" id="3693107at2759"/>
<sequence length="148" mass="14201">GEGAQVVNGVTLSQGQAVTIGGQLFSNAPSGLVVDGTSTIALPNPGNVPTSTVFIVSGHTFAAHGVSSGYEVVNGITLAPDQVRTIDSQMFSAFSDATGAGGLLIDGSSTVLLPAPGTVTPAPVRSVGGTGSPPAATTTSGGAPSLGP</sequence>
<evidence type="ECO:0000256" key="1">
    <source>
        <dbReference type="SAM" id="MobiDB-lite"/>
    </source>
</evidence>
<dbReference type="AlphaFoldDB" id="A0A4U0V7Y2"/>